<name>A0A7R7YHH0_THETH</name>
<accession>A0A7R7YHH0</accession>
<organism evidence="1 2">
    <name type="scientific">Thermus thermophilus</name>
    <dbReference type="NCBI Taxonomy" id="274"/>
    <lineage>
        <taxon>Bacteria</taxon>
        <taxon>Thermotogati</taxon>
        <taxon>Deinococcota</taxon>
        <taxon>Deinococci</taxon>
        <taxon>Thermales</taxon>
        <taxon>Thermaceae</taxon>
        <taxon>Thermus</taxon>
    </lineage>
</organism>
<dbReference type="EMBL" id="AP024270">
    <property type="protein sequence ID" value="BCP65709.1"/>
    <property type="molecule type" value="Genomic_DNA"/>
</dbReference>
<evidence type="ECO:0000313" key="2">
    <source>
        <dbReference type="Proteomes" id="UP000596099"/>
    </source>
</evidence>
<protein>
    <submittedName>
        <fullName evidence="1">Uncharacterized protein</fullName>
    </submittedName>
</protein>
<dbReference type="Proteomes" id="UP000596099">
    <property type="component" value="Chromosome"/>
</dbReference>
<proteinExistence type="predicted"/>
<sequence>MRTNRAVAAPGACPLCGGTGRVKVRVWGGEVEAACPECLEEEEGLWCFLCGAPITEEGHALYVEPGVVEPVCGECQGWDG</sequence>
<evidence type="ECO:0000313" key="1">
    <source>
        <dbReference type="EMBL" id="BCP65709.1"/>
    </source>
</evidence>
<gene>
    <name evidence="1" type="ORF">TthHB5018_06430</name>
</gene>
<dbReference type="AlphaFoldDB" id="A0A7R7YHH0"/>
<reference evidence="2" key="1">
    <citation type="submission" date="2021-01" db="EMBL/GenBank/DDBJ databases">
        <title>Complete Genome Sequence of Thermus thermophilus Strain HB5018, Isolated from Mine Onsen Hot Spring.</title>
        <authorList>
            <person name="Miyazaki K."/>
            <person name="Moriya T."/>
            <person name="Nemoto N."/>
            <person name="Oshima T."/>
            <person name="Yura K."/>
            <person name="Bessho Y."/>
        </authorList>
    </citation>
    <scope>NUCLEOTIDE SEQUENCE [LARGE SCALE GENOMIC DNA]</scope>
    <source>
        <strain evidence="2">HB5018</strain>
    </source>
</reference>